<dbReference type="Pfam" id="PF00076">
    <property type="entry name" value="RRM_1"/>
    <property type="match status" value="2"/>
</dbReference>
<feature type="domain" description="RRM" evidence="3">
    <location>
        <begin position="143"/>
        <end position="223"/>
    </location>
</feature>
<dbReference type="EMBL" id="AGSI01000024">
    <property type="protein sequence ID" value="EIE18412.1"/>
    <property type="molecule type" value="Genomic_DNA"/>
</dbReference>
<keyword evidence="1" id="KW-0694">RNA-binding</keyword>
<dbReference type="InterPro" id="IPR000504">
    <property type="entry name" value="RRM_dom"/>
</dbReference>
<accession>I0YJ43</accession>
<dbReference type="RefSeq" id="XP_005642956.1">
    <property type="nucleotide sequence ID" value="XM_005642899.1"/>
</dbReference>
<dbReference type="SMART" id="SM00360">
    <property type="entry name" value="RRM"/>
    <property type="match status" value="2"/>
</dbReference>
<dbReference type="InterPro" id="IPR035979">
    <property type="entry name" value="RBD_domain_sf"/>
</dbReference>
<name>I0YJ43_COCSC</name>
<dbReference type="PANTHER" id="PTHR48035:SF2">
    <property type="entry name" value="RNA-BINDING REGION RNP-1 DOMAIN-CONTAINING PROTEIN"/>
    <property type="match status" value="1"/>
</dbReference>
<dbReference type="GeneID" id="17036323"/>
<keyword evidence="5" id="KW-1185">Reference proteome</keyword>
<dbReference type="CDD" id="cd00590">
    <property type="entry name" value="RRM_SF"/>
    <property type="match status" value="1"/>
</dbReference>
<dbReference type="STRING" id="574566.I0YJ43"/>
<dbReference type="SUPFAM" id="SSF54928">
    <property type="entry name" value="RNA-binding domain, RBD"/>
    <property type="match status" value="2"/>
</dbReference>
<evidence type="ECO:0000256" key="1">
    <source>
        <dbReference type="PROSITE-ProRule" id="PRU00176"/>
    </source>
</evidence>
<gene>
    <name evidence="4" type="ORF">COCSUDRAFT_68330</name>
</gene>
<reference evidence="4 5" key="1">
    <citation type="journal article" date="2012" name="Genome Biol.">
        <title>The genome of the polar eukaryotic microalga coccomyxa subellipsoidea reveals traits of cold adaptation.</title>
        <authorList>
            <person name="Blanc G."/>
            <person name="Agarkova I."/>
            <person name="Grimwood J."/>
            <person name="Kuo A."/>
            <person name="Brueggeman A."/>
            <person name="Dunigan D."/>
            <person name="Gurnon J."/>
            <person name="Ladunga I."/>
            <person name="Lindquist E."/>
            <person name="Lucas S."/>
            <person name="Pangilinan J."/>
            <person name="Proschold T."/>
            <person name="Salamov A."/>
            <person name="Schmutz J."/>
            <person name="Weeks D."/>
            <person name="Yamada T."/>
            <person name="Claverie J.M."/>
            <person name="Grigoriev I."/>
            <person name="Van Etten J."/>
            <person name="Lomsadze A."/>
            <person name="Borodovsky M."/>
        </authorList>
    </citation>
    <scope>NUCLEOTIDE SEQUENCE [LARGE SCALE GENOMIC DNA]</scope>
    <source>
        <strain evidence="4 5">C-169</strain>
    </source>
</reference>
<dbReference type="Proteomes" id="UP000007264">
    <property type="component" value="Unassembled WGS sequence"/>
</dbReference>
<organism evidence="4 5">
    <name type="scientific">Coccomyxa subellipsoidea (strain C-169)</name>
    <name type="common">Green microalga</name>
    <dbReference type="NCBI Taxonomy" id="574566"/>
    <lineage>
        <taxon>Eukaryota</taxon>
        <taxon>Viridiplantae</taxon>
        <taxon>Chlorophyta</taxon>
        <taxon>core chlorophytes</taxon>
        <taxon>Trebouxiophyceae</taxon>
        <taxon>Trebouxiophyceae incertae sedis</taxon>
        <taxon>Coccomyxaceae</taxon>
        <taxon>Coccomyxa</taxon>
        <taxon>Coccomyxa subellipsoidea</taxon>
    </lineage>
</organism>
<protein>
    <recommendedName>
        <fullName evidence="3">RRM domain-containing protein</fullName>
    </recommendedName>
</protein>
<comment type="caution">
    <text evidence="4">The sequence shown here is derived from an EMBL/GenBank/DDBJ whole genome shotgun (WGS) entry which is preliminary data.</text>
</comment>
<dbReference type="GO" id="GO:0003723">
    <property type="term" value="F:RNA binding"/>
    <property type="evidence" value="ECO:0007669"/>
    <property type="project" value="UniProtKB-UniRule"/>
</dbReference>
<feature type="domain" description="RRM" evidence="3">
    <location>
        <begin position="25"/>
        <end position="90"/>
    </location>
</feature>
<evidence type="ECO:0000259" key="3">
    <source>
        <dbReference type="PROSITE" id="PS50102"/>
    </source>
</evidence>
<evidence type="ECO:0000256" key="2">
    <source>
        <dbReference type="SAM" id="MobiDB-lite"/>
    </source>
</evidence>
<dbReference type="Gene3D" id="3.30.70.330">
    <property type="match status" value="2"/>
</dbReference>
<proteinExistence type="predicted"/>
<dbReference type="eggNOG" id="KOG4205">
    <property type="taxonomic scope" value="Eukaryota"/>
</dbReference>
<evidence type="ECO:0000313" key="5">
    <source>
        <dbReference type="Proteomes" id="UP000007264"/>
    </source>
</evidence>
<dbReference type="KEGG" id="csl:COCSUDRAFT_68330"/>
<dbReference type="AlphaFoldDB" id="I0YJ43"/>
<dbReference type="InterPro" id="IPR012677">
    <property type="entry name" value="Nucleotide-bd_a/b_plait_sf"/>
</dbReference>
<evidence type="ECO:0000313" key="4">
    <source>
        <dbReference type="EMBL" id="EIE18412.1"/>
    </source>
</evidence>
<dbReference type="PROSITE" id="PS50102">
    <property type="entry name" value="RRM"/>
    <property type="match status" value="2"/>
</dbReference>
<feature type="region of interest" description="Disordered" evidence="2">
    <location>
        <begin position="493"/>
        <end position="534"/>
    </location>
</feature>
<dbReference type="InterPro" id="IPR053260">
    <property type="entry name" value="hnRNP"/>
</dbReference>
<dbReference type="OrthoDB" id="514262at2759"/>
<sequence length="534" mass="54945">MKAASQPREDVGKYRLWVHCPGLLESQLTEYFGQFGNILDIYLPRDRHNGARKNFGFATFENEEGLQRTLAAGTEHIIAGKTVRVNVAGPRPELPLLYLQQGRVQQAPMGPPSAGGMAGAEGGIGGPAVGGDPTAAANRGSGPRIYVGGIPTAVSETMVRNHFTQWGQVVDVYFPKDKYLNRRKNFCFVTFATQQAAEKAAAQSDREINGYRIESISITHDRQEHYQRQSIMTSQVGPSGIGGRGHGPAERGGMRWMGTARGGYGGGGGSPNAGGMAALSVPMAAMNIGGQVGGGGNARWAAAAGAGGNPYLYGVMGGAVTGGYGEMQQQYMLPGGVAYSSMDAMFGVGGQMAQGQLGAREHLGLDTETLRYMDPQGALSYEQLGYSMMHGSGSTIGQDGSIPTSLVAAGGGVPYGGAYLGASPAGSRWQPPAPGQEPALAAPTALTHLPQQHSLSSLGSSGSASAAAALADAHSGQLDADAAAAAAAAAQMLAASRAGSFPQPQQPQGAPGGPAQRAGFPGSRQQQPRGGQYR</sequence>
<dbReference type="PANTHER" id="PTHR48035">
    <property type="entry name" value="HETEROGENEOUS NUCLEAR RIBONUCLEOPROTEIN 1"/>
    <property type="match status" value="1"/>
</dbReference>